<dbReference type="GO" id="GO:0005743">
    <property type="term" value="C:mitochondrial inner membrane"/>
    <property type="evidence" value="ECO:0007669"/>
    <property type="project" value="TreeGrafter"/>
</dbReference>
<dbReference type="InterPro" id="IPR036640">
    <property type="entry name" value="ABC1_TM_sf"/>
</dbReference>
<evidence type="ECO:0000256" key="4">
    <source>
        <dbReference type="ARBA" id="ARBA00023136"/>
    </source>
</evidence>
<dbReference type="PROSITE" id="PS50929">
    <property type="entry name" value="ABC_TM1F"/>
    <property type="match status" value="1"/>
</dbReference>
<dbReference type="GO" id="GO:0005524">
    <property type="term" value="F:ATP binding"/>
    <property type="evidence" value="ECO:0007669"/>
    <property type="project" value="InterPro"/>
</dbReference>
<evidence type="ECO:0000256" key="2">
    <source>
        <dbReference type="ARBA" id="ARBA00022692"/>
    </source>
</evidence>
<organism evidence="7 8">
    <name type="scientific">Arctia plantaginis</name>
    <name type="common">Wood tiger moth</name>
    <name type="synonym">Phalaena plantaginis</name>
    <dbReference type="NCBI Taxonomy" id="874455"/>
    <lineage>
        <taxon>Eukaryota</taxon>
        <taxon>Metazoa</taxon>
        <taxon>Ecdysozoa</taxon>
        <taxon>Arthropoda</taxon>
        <taxon>Hexapoda</taxon>
        <taxon>Insecta</taxon>
        <taxon>Pterygota</taxon>
        <taxon>Neoptera</taxon>
        <taxon>Endopterygota</taxon>
        <taxon>Lepidoptera</taxon>
        <taxon>Glossata</taxon>
        <taxon>Ditrysia</taxon>
        <taxon>Noctuoidea</taxon>
        <taxon>Erebidae</taxon>
        <taxon>Arctiinae</taxon>
        <taxon>Arctia</taxon>
    </lineage>
</organism>
<dbReference type="SUPFAM" id="SSF90123">
    <property type="entry name" value="ABC transporter transmembrane region"/>
    <property type="match status" value="1"/>
</dbReference>
<reference evidence="7 8" key="1">
    <citation type="submission" date="2020-04" db="EMBL/GenBank/DDBJ databases">
        <authorList>
            <person name="Wallbank WR R."/>
            <person name="Pardo Diaz C."/>
            <person name="Kozak K."/>
            <person name="Martin S."/>
            <person name="Jiggins C."/>
            <person name="Moest M."/>
            <person name="Warren A I."/>
            <person name="Byers J.R.P. K."/>
            <person name="Montejo-Kovacevich G."/>
            <person name="Yen C E."/>
        </authorList>
    </citation>
    <scope>NUCLEOTIDE SEQUENCE [LARGE SCALE GENOMIC DNA]</scope>
</reference>
<comment type="caution">
    <text evidence="7">The sequence shown here is derived from an EMBL/GenBank/DDBJ whole genome shotgun (WGS) entry which is preliminary data.</text>
</comment>
<dbReference type="Gene3D" id="1.20.1560.10">
    <property type="entry name" value="ABC transporter type 1, transmembrane domain"/>
    <property type="match status" value="1"/>
</dbReference>
<evidence type="ECO:0000259" key="6">
    <source>
        <dbReference type="PROSITE" id="PS50929"/>
    </source>
</evidence>
<feature type="transmembrane region" description="Helical" evidence="5">
    <location>
        <begin position="82"/>
        <end position="110"/>
    </location>
</feature>
<feature type="domain" description="ABC transmembrane type-1" evidence="6">
    <location>
        <begin position="83"/>
        <end position="146"/>
    </location>
</feature>
<accession>A0A8S0ZM44</accession>
<dbReference type="PANTHER" id="PTHR43394">
    <property type="entry name" value="ATP-DEPENDENT PERMEASE MDL1, MITOCHONDRIAL"/>
    <property type="match status" value="1"/>
</dbReference>
<dbReference type="GO" id="GO:0015421">
    <property type="term" value="F:ABC-type oligopeptide transporter activity"/>
    <property type="evidence" value="ECO:0007669"/>
    <property type="project" value="TreeGrafter"/>
</dbReference>
<name>A0A8S0ZM44_ARCPL</name>
<dbReference type="Pfam" id="PF00664">
    <property type="entry name" value="ABC_membrane"/>
    <property type="match status" value="1"/>
</dbReference>
<dbReference type="InterPro" id="IPR011527">
    <property type="entry name" value="ABC1_TM_dom"/>
</dbReference>
<dbReference type="InterPro" id="IPR039421">
    <property type="entry name" value="Type_1_exporter"/>
</dbReference>
<evidence type="ECO:0000256" key="1">
    <source>
        <dbReference type="ARBA" id="ARBA00004141"/>
    </source>
</evidence>
<feature type="transmembrane region" description="Helical" evidence="5">
    <location>
        <begin position="25"/>
        <end position="45"/>
    </location>
</feature>
<dbReference type="GO" id="GO:0090374">
    <property type="term" value="P:oligopeptide export from mitochondrion"/>
    <property type="evidence" value="ECO:0007669"/>
    <property type="project" value="TreeGrafter"/>
</dbReference>
<dbReference type="Proteomes" id="UP000494256">
    <property type="component" value="Unassembled WGS sequence"/>
</dbReference>
<evidence type="ECO:0000256" key="5">
    <source>
        <dbReference type="SAM" id="Phobius"/>
    </source>
</evidence>
<keyword evidence="4 5" id="KW-0472">Membrane</keyword>
<evidence type="ECO:0000313" key="8">
    <source>
        <dbReference type="Proteomes" id="UP000494256"/>
    </source>
</evidence>
<gene>
    <name evidence="7" type="ORF">APLA_LOCUS6897</name>
</gene>
<evidence type="ECO:0000256" key="3">
    <source>
        <dbReference type="ARBA" id="ARBA00022989"/>
    </source>
</evidence>
<dbReference type="OrthoDB" id="8964326at2759"/>
<protein>
    <recommendedName>
        <fullName evidence="6">ABC transmembrane type-1 domain-containing protein</fullName>
    </recommendedName>
</protein>
<dbReference type="PANTHER" id="PTHR43394:SF1">
    <property type="entry name" value="ATP-BINDING CASSETTE SUB-FAMILY B MEMBER 10, MITOCHONDRIAL"/>
    <property type="match status" value="1"/>
</dbReference>
<dbReference type="EMBL" id="CADEBD010000298">
    <property type="protein sequence ID" value="CAB3235161.1"/>
    <property type="molecule type" value="Genomic_DNA"/>
</dbReference>
<sequence length="146" mass="16557">MGAKKKNDQKNTTELNVSYFQIFRYATWLELTATILGVVFGLLSGGEKAVIYHLLRAFGGGRRLFNASYEENMAALLEDAKAIAIGMFLSIVISLFFVVLSVLLVSWSALRQITRIRMKFLRAVLRQDMSWFDTDSEFNLASKMTE</sequence>
<comment type="subcellular location">
    <subcellularLocation>
        <location evidence="1">Membrane</location>
        <topology evidence="1">Multi-pass membrane protein</topology>
    </subcellularLocation>
</comment>
<dbReference type="AlphaFoldDB" id="A0A8S0ZM44"/>
<evidence type="ECO:0000313" key="7">
    <source>
        <dbReference type="EMBL" id="CAB3235161.1"/>
    </source>
</evidence>
<proteinExistence type="predicted"/>
<keyword evidence="3 5" id="KW-1133">Transmembrane helix</keyword>
<keyword evidence="2 5" id="KW-0812">Transmembrane</keyword>